<feature type="domain" description="S1 motif" evidence="7">
    <location>
        <begin position="488"/>
        <end position="557"/>
    </location>
</feature>
<feature type="domain" description="S1 motif" evidence="7">
    <location>
        <begin position="395"/>
        <end position="471"/>
    </location>
</feature>
<feature type="domain" description="S1 motif" evidence="7">
    <location>
        <begin position="576"/>
        <end position="646"/>
    </location>
</feature>
<feature type="region of interest" description="Disordered" evidence="6">
    <location>
        <begin position="1026"/>
        <end position="1072"/>
    </location>
</feature>
<keyword evidence="4" id="KW-0539">Nucleus</keyword>
<dbReference type="InterPro" id="IPR008847">
    <property type="entry name" value="Suf"/>
</dbReference>
<dbReference type="PANTHER" id="PTHR23270:SF10">
    <property type="entry name" value="PROTEIN RRP5 HOMOLOG"/>
    <property type="match status" value="1"/>
</dbReference>
<feature type="compositionally biased region" description="Basic and acidic residues" evidence="6">
    <location>
        <begin position="1149"/>
        <end position="1158"/>
    </location>
</feature>
<dbReference type="GO" id="GO:0008266">
    <property type="term" value="F:poly(U) RNA binding"/>
    <property type="evidence" value="ECO:0007669"/>
    <property type="project" value="EnsemblFungi"/>
</dbReference>
<dbReference type="InterPro" id="IPR057301">
    <property type="entry name" value="Rrp5_OB_4th"/>
</dbReference>
<evidence type="ECO:0000256" key="6">
    <source>
        <dbReference type="SAM" id="MobiDB-lite"/>
    </source>
</evidence>
<feature type="domain" description="S1 motif" evidence="7">
    <location>
        <begin position="670"/>
        <end position="746"/>
    </location>
</feature>
<sequence length="1431" mass="159677">MAATKSEEIDFPRGGASILTPLEHRQISIKAANDLFKSSEKRKETADEPAAKKRRKTDKKKAAVASKKDSKPKTEKHAPIDRLSLKDLNPETLMTGCITKIKDLELIVALPSQITGVVPITEISEQVSAAVERIAGDNDNDNDDDDDDEDDEEEQGLPSLYKLFRVGQFVQCRVVRVEEADPSDKRTKTNVELTLRPEAINRDVAKVDASEGSVLSASVKSVEDHGYILSLGIEDVTAFCNLKDAETYVNEYNRGEPLVPGQIVQCVVKKSPKKDQRTVNVTLDSNQAAKAIVKSPASSLHSVVPGLKVNGTIKAVQSKGLNITFMGLYDATIDASQIPNGDVSSYNVGDSITFRILFCAPGVNHKMVGGTLLPHLLADTKNQAQQYVGERYPHGTLLEEVKVVRVARNKGLYMSIKGVEDIQAFASVNNISDERIENVMETSAKYGLDTVHTARVLSYSPMEDVLSVTLKKSVIDEKYGNINEIEIGDIIEGTVQKFIRAGLLLNISSGISALVPVIHYADTALKQPELKYKPGNKIRGRVLERDVDNSRLLVSLKQTLIDSPLPRITSWETAKSDMITHAVIQSVRPSGAILRFYGGLTGFVPASQMTEARVANLTTAFRIGQTVKAYIYAVNQDQRRIIASLTNVGKVKKQEKEARKKEEAEKFAIGNIVSATIKTVKDMQLNIELANGRHGRVAITELFTDVSQVKDLKHPLGQFKNGDKIDVKILGMRNTKGHGYLPITRTHDVKEVIDCSLKLGSKTDVGKGKVGEHYLGFVTNISKKHVDIVVGAHLHGLIRKQFTSSDVAKATNFQKEYVVGQLVPVELVSLDKQHHMAEFVPSKDKAIPRITNVKSIKTGMVGLGLVQRITRHQGMQVQIAHGIHGRVHRTDLVDTFSNDPLADYKEGMVVRYAVIATNYRKNQFDLSLRSCRVNPDAAPPATANPEINSVSDVEADQILWGYVSNVANNGVFVSLGRNVTARIKIGYLSDEFVKDWQKLYSAGQLVKCKILHVDTENNRVEGALNKSRVGDKKDEDGDDIMDELSSDDDLESESEEEENDEEEDVQQEDEEMQDVRDIDETMGEAAAADDDDDESSDSDNEDDAAVPALGGKGFDWSGNLQETKQDSEDESDEDESDEEQDVKKKKKGGEKQVEDKTAELSTTAPQSAGDYERVLVGSPNSSFLWINYMAYQLQLSEIEKAREIGNRALNTISFREEQEKMNVWMAMLNLENTYGSDESLEEVFKRSCVYCDPEKMHMQLAEMYERTGKTEKAQALLEESLKKFSQNPKFWTHFGLFYLKNDNVEGARELLQRCVKVLPKHHHVETISKFAQMEFKHGEPERGRTIFEGLLSSYPKRIDIWSVYVDMEIKAGDQEIIRRLFERLTSMKVSSKKMKFFFKKWLQYEKEHGSEEDAERVKEKALDYVNSADRA</sequence>
<evidence type="ECO:0000259" key="7">
    <source>
        <dbReference type="PROSITE" id="PS50126"/>
    </source>
</evidence>
<dbReference type="GO" id="GO:0000472">
    <property type="term" value="P:endonucleolytic cleavage to generate mature 5'-end of SSU-rRNA from (SSU-rRNA, 5.8S rRNA, LSU-rRNA)"/>
    <property type="evidence" value="ECO:0007669"/>
    <property type="project" value="EnsemblFungi"/>
</dbReference>
<feature type="compositionally biased region" description="Acidic residues" evidence="6">
    <location>
        <begin position="1127"/>
        <end position="1140"/>
    </location>
</feature>
<evidence type="ECO:0000256" key="4">
    <source>
        <dbReference type="ARBA" id="ARBA00023242"/>
    </source>
</evidence>
<feature type="region of interest" description="Disordered" evidence="6">
    <location>
        <begin position="33"/>
        <end position="83"/>
    </location>
</feature>
<dbReference type="Proteomes" id="UP000027586">
    <property type="component" value="Unassembled WGS sequence"/>
</dbReference>
<feature type="domain" description="S1 motif" evidence="7">
    <location>
        <begin position="859"/>
        <end position="929"/>
    </location>
</feature>
<dbReference type="InterPro" id="IPR045209">
    <property type="entry name" value="Rrp5"/>
</dbReference>
<proteinExistence type="predicted"/>
<dbReference type="FunFam" id="2.40.50.140:FF:000103">
    <property type="entry name" value="protein RRP5 homolog"/>
    <property type="match status" value="1"/>
</dbReference>
<dbReference type="VEuPathDB" id="FungiDB:LCOR_03610.1"/>
<dbReference type="InterPro" id="IPR011990">
    <property type="entry name" value="TPR-like_helical_dom_sf"/>
</dbReference>
<feature type="compositionally biased region" description="Acidic residues" evidence="6">
    <location>
        <begin position="138"/>
        <end position="155"/>
    </location>
</feature>
<feature type="compositionally biased region" description="Acidic residues" evidence="6">
    <location>
        <begin position="1087"/>
        <end position="1104"/>
    </location>
</feature>
<dbReference type="GO" id="GO:0034511">
    <property type="term" value="F:U3 snoRNA binding"/>
    <property type="evidence" value="ECO:0007669"/>
    <property type="project" value="EnsemblFungi"/>
</dbReference>
<evidence type="ECO:0000256" key="2">
    <source>
        <dbReference type="ARBA" id="ARBA00022552"/>
    </source>
</evidence>
<dbReference type="InterPro" id="IPR019734">
    <property type="entry name" value="TPR_rpt"/>
</dbReference>
<feature type="compositionally biased region" description="Acidic residues" evidence="6">
    <location>
        <begin position="1036"/>
        <end position="1072"/>
    </location>
</feature>
<feature type="domain" description="S1 motif" evidence="7">
    <location>
        <begin position="771"/>
        <end position="844"/>
    </location>
</feature>
<dbReference type="OrthoDB" id="412781at2759"/>
<dbReference type="EMBL" id="CBTN010000012">
    <property type="protein sequence ID" value="CDH52081.1"/>
    <property type="molecule type" value="Genomic_DNA"/>
</dbReference>
<dbReference type="Pfam" id="PF05843">
    <property type="entry name" value="Suf"/>
    <property type="match status" value="1"/>
</dbReference>
<dbReference type="SMART" id="SM00028">
    <property type="entry name" value="TPR"/>
    <property type="match status" value="2"/>
</dbReference>
<dbReference type="SMART" id="SM00316">
    <property type="entry name" value="S1"/>
    <property type="match status" value="10"/>
</dbReference>
<dbReference type="SMART" id="SM00386">
    <property type="entry name" value="HAT"/>
    <property type="match status" value="6"/>
</dbReference>
<evidence type="ECO:0000256" key="3">
    <source>
        <dbReference type="ARBA" id="ARBA00022737"/>
    </source>
</evidence>
<dbReference type="InterPro" id="IPR003029">
    <property type="entry name" value="S1_domain"/>
</dbReference>
<keyword evidence="9" id="KW-1185">Reference proteome</keyword>
<comment type="subcellular location">
    <subcellularLocation>
        <location evidence="1">Nucleus</location>
        <location evidence="1">Nucleolus</location>
    </subcellularLocation>
</comment>
<dbReference type="InterPro" id="IPR012340">
    <property type="entry name" value="NA-bd_OB-fold"/>
</dbReference>
<dbReference type="GO" id="GO:0042134">
    <property type="term" value="F:rRNA primary transcript binding"/>
    <property type="evidence" value="ECO:0007669"/>
    <property type="project" value="EnsemblFungi"/>
</dbReference>
<dbReference type="GO" id="GO:0034463">
    <property type="term" value="P:90S preribosome assembly"/>
    <property type="evidence" value="ECO:0007669"/>
    <property type="project" value="EnsemblFungi"/>
</dbReference>
<dbReference type="STRING" id="1263082.A0A068RT23"/>
<dbReference type="SUPFAM" id="SSF50249">
    <property type="entry name" value="Nucleic acid-binding proteins"/>
    <property type="match status" value="7"/>
</dbReference>
<evidence type="ECO:0000256" key="1">
    <source>
        <dbReference type="ARBA" id="ARBA00004604"/>
    </source>
</evidence>
<comment type="caution">
    <text evidence="8">The sequence shown here is derived from an EMBL/GenBank/DDBJ whole genome shotgun (WGS) entry which is preliminary data.</text>
</comment>
<feature type="region of interest" description="Disordered" evidence="6">
    <location>
        <begin position="1084"/>
        <end position="1165"/>
    </location>
</feature>
<dbReference type="FunFam" id="2.40.50.140:FF:000148">
    <property type="entry name" value="protein RRP5 homolog isoform X1"/>
    <property type="match status" value="1"/>
</dbReference>
<dbReference type="PANTHER" id="PTHR23270">
    <property type="entry name" value="PROGRAMMED CELL DEATH PROTEIN 11 PRE-RRNA PROCESSING PROTEIN RRP5"/>
    <property type="match status" value="1"/>
</dbReference>
<dbReference type="SUPFAM" id="SSF48452">
    <property type="entry name" value="TPR-like"/>
    <property type="match status" value="1"/>
</dbReference>
<organism evidence="8 9">
    <name type="scientific">Lichtheimia corymbifera JMRC:FSU:9682</name>
    <dbReference type="NCBI Taxonomy" id="1263082"/>
    <lineage>
        <taxon>Eukaryota</taxon>
        <taxon>Fungi</taxon>
        <taxon>Fungi incertae sedis</taxon>
        <taxon>Mucoromycota</taxon>
        <taxon>Mucoromycotina</taxon>
        <taxon>Mucoromycetes</taxon>
        <taxon>Mucorales</taxon>
        <taxon>Lichtheimiaceae</taxon>
        <taxon>Lichtheimia</taxon>
    </lineage>
</organism>
<dbReference type="FunFam" id="2.40.50.140:FF:000155">
    <property type="entry name" value="rRNA biogenesis protein RRP5"/>
    <property type="match status" value="1"/>
</dbReference>
<feature type="domain" description="S1 motif" evidence="7">
    <location>
        <begin position="91"/>
        <end position="196"/>
    </location>
</feature>
<feature type="repeat" description="TPR" evidence="5">
    <location>
        <begin position="1288"/>
        <end position="1321"/>
    </location>
</feature>
<dbReference type="GO" id="GO:0000480">
    <property type="term" value="P:endonucleolytic cleavage in 5'-ETS of tricistronic rRNA transcript (SSU-rRNA, 5.8S rRNA, LSU-rRNA)"/>
    <property type="evidence" value="ECO:0007669"/>
    <property type="project" value="EnsemblFungi"/>
</dbReference>
<evidence type="ECO:0000256" key="5">
    <source>
        <dbReference type="PROSITE-ProRule" id="PRU00339"/>
    </source>
</evidence>
<accession>A0A068RT23</accession>
<dbReference type="Gene3D" id="1.25.40.10">
    <property type="entry name" value="Tetratricopeptide repeat domain"/>
    <property type="match status" value="1"/>
</dbReference>
<keyword evidence="5" id="KW-0802">TPR repeat</keyword>
<feature type="compositionally biased region" description="Basic and acidic residues" evidence="6">
    <location>
        <begin position="37"/>
        <end position="51"/>
    </location>
</feature>
<dbReference type="Pfam" id="PF00575">
    <property type="entry name" value="S1"/>
    <property type="match status" value="4"/>
</dbReference>
<dbReference type="PROSITE" id="PS50005">
    <property type="entry name" value="TPR"/>
    <property type="match status" value="1"/>
</dbReference>
<feature type="region of interest" description="Disordered" evidence="6">
    <location>
        <begin position="133"/>
        <end position="157"/>
    </location>
</feature>
<dbReference type="Gene3D" id="2.40.50.140">
    <property type="entry name" value="Nucleic acid-binding proteins"/>
    <property type="match status" value="7"/>
</dbReference>
<dbReference type="FunFam" id="1.25.40.10:FF:000727">
    <property type="entry name" value="Chromosome 1, whole genome shotgun sequence"/>
    <property type="match status" value="1"/>
</dbReference>
<dbReference type="GO" id="GO:0032040">
    <property type="term" value="C:small-subunit processome"/>
    <property type="evidence" value="ECO:0007669"/>
    <property type="project" value="EnsemblFungi"/>
</dbReference>
<dbReference type="GO" id="GO:0034513">
    <property type="term" value="F:box H/ACA snoRNA binding"/>
    <property type="evidence" value="ECO:0007669"/>
    <property type="project" value="EnsemblFungi"/>
</dbReference>
<feature type="compositionally biased region" description="Basic and acidic residues" evidence="6">
    <location>
        <begin position="66"/>
        <end position="83"/>
    </location>
</feature>
<feature type="domain" description="S1 motif" evidence="7">
    <location>
        <begin position="956"/>
        <end position="1025"/>
    </location>
</feature>
<keyword evidence="2" id="KW-0698">rRNA processing</keyword>
<reference evidence="8" key="1">
    <citation type="submission" date="2013-08" db="EMBL/GenBank/DDBJ databases">
        <title>Gene expansion shapes genome architecture in the human pathogen Lichtheimia corymbifera: an evolutionary genomics analysis in the ancient terrestrial Mucorales (Mucoromycotina).</title>
        <authorList>
            <person name="Schwartze V.U."/>
            <person name="Winter S."/>
            <person name="Shelest E."/>
            <person name="Marcet-Houben M."/>
            <person name="Horn F."/>
            <person name="Wehner S."/>
            <person name="Hoffmann K."/>
            <person name="Riege K."/>
            <person name="Sammeth M."/>
            <person name="Nowrousian M."/>
            <person name="Valiante V."/>
            <person name="Linde J."/>
            <person name="Jacobsen I.D."/>
            <person name="Marz M."/>
            <person name="Brakhage A.A."/>
            <person name="Gabaldon T."/>
            <person name="Bocker S."/>
            <person name="Voigt K."/>
        </authorList>
    </citation>
    <scope>NUCLEOTIDE SEQUENCE [LARGE SCALE GENOMIC DNA]</scope>
    <source>
        <strain evidence="8">FSU 9682</strain>
    </source>
</reference>
<protein>
    <submittedName>
        <fullName evidence="8">U3 snornp-associated protein rrp5</fullName>
    </submittedName>
</protein>
<evidence type="ECO:0000313" key="8">
    <source>
        <dbReference type="EMBL" id="CDH52081.1"/>
    </source>
</evidence>
<dbReference type="GO" id="GO:0000464">
    <property type="term" value="P:endonucleolytic cleavage in ITS1 upstream of 5.8S rRNA from tricistronic rRNA transcript (SSU-rRNA, 5.8S rRNA, LSU-rRNA)"/>
    <property type="evidence" value="ECO:0007669"/>
    <property type="project" value="EnsemblFungi"/>
</dbReference>
<gene>
    <name evidence="8" type="ORF">LCOR_03610.1</name>
</gene>
<feature type="domain" description="S1 motif" evidence="7">
    <location>
        <begin position="212"/>
        <end position="284"/>
    </location>
</feature>
<evidence type="ECO:0000313" key="9">
    <source>
        <dbReference type="Proteomes" id="UP000027586"/>
    </source>
</evidence>
<feature type="domain" description="S1 motif" evidence="7">
    <location>
        <begin position="306"/>
        <end position="357"/>
    </location>
</feature>
<dbReference type="Pfam" id="PF24685">
    <property type="entry name" value="OB_RRP5_4th"/>
    <property type="match status" value="1"/>
</dbReference>
<dbReference type="InterPro" id="IPR003107">
    <property type="entry name" value="HAT"/>
</dbReference>
<name>A0A068RT23_9FUNG</name>
<dbReference type="GO" id="GO:0000447">
    <property type="term" value="P:endonucleolytic cleavage in ITS1 to separate SSU-rRNA from 5.8S rRNA and LSU-rRNA from tricistronic rRNA transcript (SSU-rRNA, 5.8S rRNA, LSU-rRNA)"/>
    <property type="evidence" value="ECO:0007669"/>
    <property type="project" value="EnsemblFungi"/>
</dbReference>
<keyword evidence="3" id="KW-0677">Repeat</keyword>
<dbReference type="PROSITE" id="PS50126">
    <property type="entry name" value="S1"/>
    <property type="match status" value="10"/>
</dbReference>
<dbReference type="GO" id="GO:0034512">
    <property type="term" value="F:box C/D sno(s)RNA binding"/>
    <property type="evidence" value="ECO:0007669"/>
    <property type="project" value="EnsemblFungi"/>
</dbReference>